<gene>
    <name evidence="2" type="ORF">U14_00743</name>
</gene>
<reference evidence="2" key="1">
    <citation type="journal article" date="2015" name="PeerJ">
        <title>First genomic representation of candidate bacterial phylum KSB3 points to enhanced environmental sensing as a trigger of wastewater bulking.</title>
        <authorList>
            <person name="Sekiguchi Y."/>
            <person name="Ohashi A."/>
            <person name="Parks D.H."/>
            <person name="Yamauchi T."/>
            <person name="Tyson G.W."/>
            <person name="Hugenholtz P."/>
        </authorList>
    </citation>
    <scope>NUCLEOTIDE SEQUENCE [LARGE SCALE GENOMIC DNA]</scope>
</reference>
<dbReference type="STRING" id="1499966.U14_00743"/>
<dbReference type="AlphaFoldDB" id="A0A0S6VVX5"/>
<evidence type="ECO:0000313" key="3">
    <source>
        <dbReference type="Proteomes" id="UP000030700"/>
    </source>
</evidence>
<dbReference type="Gene3D" id="3.40.50.10420">
    <property type="entry name" value="NagB/RpiA/CoA transferase-like"/>
    <property type="match status" value="1"/>
</dbReference>
<dbReference type="Pfam" id="PF02589">
    <property type="entry name" value="LUD_dom"/>
    <property type="match status" value="1"/>
</dbReference>
<dbReference type="PANTHER" id="PTHR36179">
    <property type="entry name" value="LUD_DOM DOMAIN-CONTAINING PROTEIN"/>
    <property type="match status" value="1"/>
</dbReference>
<dbReference type="EMBL" id="DF820455">
    <property type="protein sequence ID" value="GAK49521.1"/>
    <property type="molecule type" value="Genomic_DNA"/>
</dbReference>
<keyword evidence="3" id="KW-1185">Reference proteome</keyword>
<dbReference type="InterPro" id="IPR009501">
    <property type="entry name" value="UCP020269"/>
</dbReference>
<dbReference type="HOGENOM" id="CLU_107893_1_0_0"/>
<dbReference type="PANTHER" id="PTHR36179:SF2">
    <property type="entry name" value="LUD DOMAIN-CONTAINING PROTEIN"/>
    <property type="match status" value="1"/>
</dbReference>
<dbReference type="InterPro" id="IPR003741">
    <property type="entry name" value="LUD_dom"/>
</dbReference>
<evidence type="ECO:0000259" key="1">
    <source>
        <dbReference type="Pfam" id="PF02589"/>
    </source>
</evidence>
<protein>
    <recommendedName>
        <fullName evidence="1">LUD domain-containing protein</fullName>
    </recommendedName>
</protein>
<feature type="domain" description="LUD" evidence="1">
    <location>
        <begin position="14"/>
        <end position="211"/>
    </location>
</feature>
<dbReference type="InterPro" id="IPR024185">
    <property type="entry name" value="FTHF_cligase-like_sf"/>
</dbReference>
<name>A0A0S6VVX5_9BACT</name>
<organism evidence="2">
    <name type="scientific">Candidatus Moduliflexus flocculans</name>
    <dbReference type="NCBI Taxonomy" id="1499966"/>
    <lineage>
        <taxon>Bacteria</taxon>
        <taxon>Candidatus Moduliflexota</taxon>
        <taxon>Candidatus Moduliflexia</taxon>
        <taxon>Candidatus Moduliflexales</taxon>
        <taxon>Candidatus Moduliflexaceae</taxon>
    </lineage>
</organism>
<proteinExistence type="predicted"/>
<accession>A0A0S6VVX5</accession>
<dbReference type="PIRSF" id="PIRSF020269">
    <property type="entry name" value="DUF1121"/>
    <property type="match status" value="1"/>
</dbReference>
<evidence type="ECO:0000313" key="2">
    <source>
        <dbReference type="EMBL" id="GAK49521.1"/>
    </source>
</evidence>
<sequence length="217" mass="24224">MENPVHEYWKIRLNDVKKSLEGNNFEVFLAETTTEALRIFFDDIVTPTGAKTFSWGGTLTMRATGVHEELLKDRSKTVLNPDDPEMSPDQRLERRRESLLVDIYLMGCNALVDTGQLVNLDAIGNRVGALTFGPKYVVVFVGRNKIVSSLDGAMGRIKEYVAPANCLRLDKKTPCAKTGLCEDCASPDRICNSWTITEKSFPKGRIKVILINQDLGL</sequence>
<dbReference type="Proteomes" id="UP000030700">
    <property type="component" value="Unassembled WGS sequence"/>
</dbReference>